<keyword evidence="4" id="KW-1185">Reference proteome</keyword>
<gene>
    <name evidence="3" type="ORF">CYMTET_26428</name>
</gene>
<evidence type="ECO:0000256" key="1">
    <source>
        <dbReference type="SAM" id="MobiDB-lite"/>
    </source>
</evidence>
<feature type="region of interest" description="Disordered" evidence="1">
    <location>
        <begin position="146"/>
        <end position="171"/>
    </location>
</feature>
<evidence type="ECO:0000313" key="4">
    <source>
        <dbReference type="Proteomes" id="UP001190700"/>
    </source>
</evidence>
<accession>A0AAE0FRW7</accession>
<comment type="caution">
    <text evidence="3">The sequence shown here is derived from an EMBL/GenBank/DDBJ whole genome shotgun (WGS) entry which is preliminary data.</text>
</comment>
<dbReference type="AlphaFoldDB" id="A0AAE0FRW7"/>
<protein>
    <recommendedName>
        <fullName evidence="2">DUF547 domain-containing protein</fullName>
    </recommendedName>
</protein>
<evidence type="ECO:0000313" key="3">
    <source>
        <dbReference type="EMBL" id="KAK3264854.1"/>
    </source>
</evidence>
<name>A0AAE0FRW7_9CHLO</name>
<proteinExistence type="predicted"/>
<dbReference type="PANTHER" id="PTHR46361:SF3">
    <property type="entry name" value="ELECTRON CARRIER_ PROTEIN DISULFIDE OXIDOREDUCTASE"/>
    <property type="match status" value="1"/>
</dbReference>
<dbReference type="Proteomes" id="UP001190700">
    <property type="component" value="Unassembled WGS sequence"/>
</dbReference>
<dbReference type="PANTHER" id="PTHR46361">
    <property type="entry name" value="ELECTRON CARRIER/ PROTEIN DISULFIDE OXIDOREDUCTASE"/>
    <property type="match status" value="1"/>
</dbReference>
<evidence type="ECO:0000259" key="2">
    <source>
        <dbReference type="Pfam" id="PF04784"/>
    </source>
</evidence>
<reference evidence="3 4" key="1">
    <citation type="journal article" date="2015" name="Genome Biol. Evol.">
        <title>Comparative Genomics of a Bacterivorous Green Alga Reveals Evolutionary Causalities and Consequences of Phago-Mixotrophic Mode of Nutrition.</title>
        <authorList>
            <person name="Burns J.A."/>
            <person name="Paasch A."/>
            <person name="Narechania A."/>
            <person name="Kim E."/>
        </authorList>
    </citation>
    <scope>NUCLEOTIDE SEQUENCE [LARGE SCALE GENOMIC DNA]</scope>
    <source>
        <strain evidence="3 4">PLY_AMNH</strain>
    </source>
</reference>
<feature type="domain" description="DUF547" evidence="2">
    <location>
        <begin position="226"/>
        <end position="358"/>
    </location>
</feature>
<dbReference type="EMBL" id="LGRX02014321">
    <property type="protein sequence ID" value="KAK3264854.1"/>
    <property type="molecule type" value="Genomic_DNA"/>
</dbReference>
<organism evidence="3 4">
    <name type="scientific">Cymbomonas tetramitiformis</name>
    <dbReference type="NCBI Taxonomy" id="36881"/>
    <lineage>
        <taxon>Eukaryota</taxon>
        <taxon>Viridiplantae</taxon>
        <taxon>Chlorophyta</taxon>
        <taxon>Pyramimonadophyceae</taxon>
        <taxon>Pyramimonadales</taxon>
        <taxon>Pyramimonadaceae</taxon>
        <taxon>Cymbomonas</taxon>
    </lineage>
</organism>
<sequence length="451" mass="48970">MCIASTDSDGIRGGRLQVLRVYHVPPTALPFLEFHFVALETLSAVHYLCCGREAAAAHNVLALIVRTMQRHHPEQVSPRGVGVAVGGRAAALPQEAAGTHTFAGYIGSLEQVKLQKQALQQRAAPEWNLRRRWALNTRSLDLDLDGGWLPSAPQEPEEGAHGAEPGPSPVLHGDGGEGACVLVETLLRQGLAIQTQINDDICGDVELHTIASFLNGTSRLRSVQLQGLNSSERKAFFVNLYHLMVVHACLLVGPPRSASKFVRFFTTMSYECAGELFSLAELEHNILRASMRPPNGVLTKFLIPHSAYDCGLRLPDHRLNFVLNCGSEAGPSGVPIYAASSIGIDSLDAQLDAASTCYLQQLVKVSLAKRTVSVPKMCQLYTADFGGGTEVDMVQCMVAYLKGQKQADLKELLLTPNKLNIRYLPYAYQCRELDHLILDNPSLVAAAGCVQ</sequence>
<dbReference type="InterPro" id="IPR006869">
    <property type="entry name" value="DUF547"/>
</dbReference>
<dbReference type="Pfam" id="PF04784">
    <property type="entry name" value="DUF547"/>
    <property type="match status" value="1"/>
</dbReference>